<reference evidence="1 2" key="1">
    <citation type="journal article" date="2019" name="Emerg. Microbes Infect.">
        <title>Comprehensive subspecies identification of 175 nontuberculous mycobacteria species based on 7547 genomic profiles.</title>
        <authorList>
            <person name="Matsumoto Y."/>
            <person name="Kinjo T."/>
            <person name="Motooka D."/>
            <person name="Nabeya D."/>
            <person name="Jung N."/>
            <person name="Uechi K."/>
            <person name="Horii T."/>
            <person name="Iida T."/>
            <person name="Fujita J."/>
            <person name="Nakamura S."/>
        </authorList>
    </citation>
    <scope>NUCLEOTIDE SEQUENCE [LARGE SCALE GENOMIC DNA]</scope>
    <source>
        <strain evidence="1 2">JCM 6370</strain>
    </source>
</reference>
<protein>
    <recommendedName>
        <fullName evidence="3">HNH endonuclease</fullName>
    </recommendedName>
</protein>
<sequence>MLEQFYRSEPTARTAWRQAILMGANVRTYKFPLGAALLDMARTGRDAVPLVDLATAYAAQLVDRSGDFPQAPSSQSMGEQDFLAVLAREREESRAAGRPTEALVSAAVKSIPAMVMQKFHNLAGREVAHRFYELEGRGPTRIVRLTPSLRAVADESSGVLDDELDARWRIVEASFDAGIGRSIMGGLKFEEASGQLVVAAQRVALTSLRASIDGFQYGRCFYCREPLGDLNGPHIHVDHVFPFKWMTTGSWKGPDLNGVWNLVLAHDSCNLKKSYRNPTDDEIRRLIARNDAIAESPVPLRRTLEIAMGASGSDAAKKRHQFMTNVRNMTTTGHGAGL</sequence>
<dbReference type="AlphaFoldDB" id="A0A7I7UMZ0"/>
<dbReference type="Gene3D" id="1.10.30.50">
    <property type="match status" value="1"/>
</dbReference>
<keyword evidence="2" id="KW-1185">Reference proteome</keyword>
<dbReference type="Proteomes" id="UP000467252">
    <property type="component" value="Chromosome"/>
</dbReference>
<proteinExistence type="predicted"/>
<dbReference type="EMBL" id="AP022599">
    <property type="protein sequence ID" value="BBY82854.1"/>
    <property type="molecule type" value="Genomic_DNA"/>
</dbReference>
<dbReference type="InterPro" id="IPR003615">
    <property type="entry name" value="HNH_nuc"/>
</dbReference>
<evidence type="ECO:0000313" key="1">
    <source>
        <dbReference type="EMBL" id="BBY82854.1"/>
    </source>
</evidence>
<organism evidence="1 2">
    <name type="scientific">Mycolicibacterium pulveris</name>
    <name type="common">Mycobacterium pulveris</name>
    <dbReference type="NCBI Taxonomy" id="36813"/>
    <lineage>
        <taxon>Bacteria</taxon>
        <taxon>Bacillati</taxon>
        <taxon>Actinomycetota</taxon>
        <taxon>Actinomycetes</taxon>
        <taxon>Mycobacteriales</taxon>
        <taxon>Mycobacteriaceae</taxon>
        <taxon>Mycolicibacterium</taxon>
    </lineage>
</organism>
<name>A0A7I7UMZ0_MYCPV</name>
<gene>
    <name evidence="1" type="ORF">MPUL_40120</name>
</gene>
<accession>A0A7I7UMZ0</accession>
<evidence type="ECO:0000313" key="2">
    <source>
        <dbReference type="Proteomes" id="UP000467252"/>
    </source>
</evidence>
<evidence type="ECO:0008006" key="3">
    <source>
        <dbReference type="Google" id="ProtNLM"/>
    </source>
</evidence>
<dbReference type="RefSeq" id="WP_163903252.1">
    <property type="nucleotide sequence ID" value="NZ_AP022599.1"/>
</dbReference>
<dbReference type="CDD" id="cd00085">
    <property type="entry name" value="HNHc"/>
    <property type="match status" value="1"/>
</dbReference>